<accession>A0A7Z0D6F0</accession>
<sequence length="315" mass="32747">MTQSHDPNEPRGPQFTPPGFQGPPPQPPAPQPGQRPPAPGPQPYGQQPPQGQPPYGQPPYGQQPYGQQPPHGQQPPNRGPQPYGPQPYGQQPYAGPSPYAGQQPPLAGPGQPYPPQQPQGPWPPQQPPRRGSKAPWIVAGAIVAVLLVTGVAWLGTSGFGRPRAAPTVEAPAPPQVPAPTAQEPTDPTEPDPTRPPGSGAIDLPKSFDGLELMGDPVVSGDLVVASYVNSDYSRSLTVSAMADDGTFDAKSYAETMAGSDAGEATQVDGAWCATDDPLTACATVADGYLIAVMPFSGSEDVATTARSLRLFVEAI</sequence>
<feature type="region of interest" description="Disordered" evidence="1">
    <location>
        <begin position="164"/>
        <end position="204"/>
    </location>
</feature>
<keyword evidence="2" id="KW-0472">Membrane</keyword>
<evidence type="ECO:0000256" key="1">
    <source>
        <dbReference type="SAM" id="MobiDB-lite"/>
    </source>
</evidence>
<organism evidence="3 4">
    <name type="scientific">Naumannella cuiyingiana</name>
    <dbReference type="NCBI Taxonomy" id="1347891"/>
    <lineage>
        <taxon>Bacteria</taxon>
        <taxon>Bacillati</taxon>
        <taxon>Actinomycetota</taxon>
        <taxon>Actinomycetes</taxon>
        <taxon>Propionibacteriales</taxon>
        <taxon>Propionibacteriaceae</taxon>
        <taxon>Naumannella</taxon>
    </lineage>
</organism>
<protein>
    <submittedName>
        <fullName evidence="3">Uncharacterized protein</fullName>
    </submittedName>
</protein>
<keyword evidence="4" id="KW-1185">Reference proteome</keyword>
<gene>
    <name evidence="3" type="ORF">GGQ54_000312</name>
</gene>
<comment type="caution">
    <text evidence="3">The sequence shown here is derived from an EMBL/GenBank/DDBJ whole genome shotgun (WGS) entry which is preliminary data.</text>
</comment>
<feature type="compositionally biased region" description="Pro residues" evidence="1">
    <location>
        <begin position="111"/>
        <end position="127"/>
    </location>
</feature>
<dbReference type="EMBL" id="JACBZS010000001">
    <property type="protein sequence ID" value="NYI69752.1"/>
    <property type="molecule type" value="Genomic_DNA"/>
</dbReference>
<dbReference type="RefSeq" id="WP_179443784.1">
    <property type="nucleotide sequence ID" value="NZ_JACBZS010000001.1"/>
</dbReference>
<keyword evidence="2" id="KW-0812">Transmembrane</keyword>
<keyword evidence="2" id="KW-1133">Transmembrane helix</keyword>
<dbReference type="PRINTS" id="PR01217">
    <property type="entry name" value="PRICHEXTENSN"/>
</dbReference>
<reference evidence="3 4" key="1">
    <citation type="submission" date="2020-07" db="EMBL/GenBank/DDBJ databases">
        <title>Sequencing the genomes of 1000 actinobacteria strains.</title>
        <authorList>
            <person name="Klenk H.-P."/>
        </authorList>
    </citation>
    <scope>NUCLEOTIDE SEQUENCE [LARGE SCALE GENOMIC DNA]</scope>
    <source>
        <strain evidence="3 4">DSM 103164</strain>
    </source>
</reference>
<dbReference type="Proteomes" id="UP000527616">
    <property type="component" value="Unassembled WGS sequence"/>
</dbReference>
<dbReference type="AlphaFoldDB" id="A0A7Z0D6F0"/>
<name>A0A7Z0D6F0_9ACTN</name>
<evidence type="ECO:0000313" key="4">
    <source>
        <dbReference type="Proteomes" id="UP000527616"/>
    </source>
</evidence>
<feature type="transmembrane region" description="Helical" evidence="2">
    <location>
        <begin position="134"/>
        <end position="154"/>
    </location>
</feature>
<feature type="compositionally biased region" description="Pro residues" evidence="1">
    <location>
        <begin position="20"/>
        <end position="42"/>
    </location>
</feature>
<feature type="compositionally biased region" description="Low complexity" evidence="1">
    <location>
        <begin position="58"/>
        <end position="76"/>
    </location>
</feature>
<evidence type="ECO:0000256" key="2">
    <source>
        <dbReference type="SAM" id="Phobius"/>
    </source>
</evidence>
<evidence type="ECO:0000313" key="3">
    <source>
        <dbReference type="EMBL" id="NYI69752.1"/>
    </source>
</evidence>
<feature type="compositionally biased region" description="Low complexity" evidence="1">
    <location>
        <begin position="86"/>
        <end position="110"/>
    </location>
</feature>
<proteinExistence type="predicted"/>
<feature type="region of interest" description="Disordered" evidence="1">
    <location>
        <begin position="1"/>
        <end position="132"/>
    </location>
</feature>